<feature type="region of interest" description="Disordered" evidence="1">
    <location>
        <begin position="217"/>
        <end position="237"/>
    </location>
</feature>
<sequence length="237" mass="26259">MPDLSLRLPQDGASAASSVQAYILGPRRATACTTQQNLRPALGGRAPRRRRAWGGAPLRMAAALAPGAGPPCRQDCEAAEPLALLRSLAALPAGHPPAGEALRLLCVAERLAGEDRWGELEVLEHLPLGRWLIRGAHFSEDFASCRQEVVVPMDAHDVLSLHLHDSWRRHLAPRPSSTPSSTGARAWSSTRCAPLRCFRPSPRARCARRPCRRRRRWRPPWLPSSRRRRRAPRPARP</sequence>
<dbReference type="EMBL" id="CAUYUJ010020522">
    <property type="protein sequence ID" value="CAK0898937.1"/>
    <property type="molecule type" value="Genomic_DNA"/>
</dbReference>
<gene>
    <name evidence="2" type="ORF">PCOR1329_LOCUS76582</name>
</gene>
<name>A0ABN9XIK2_9DINO</name>
<comment type="caution">
    <text evidence="2">The sequence shown here is derived from an EMBL/GenBank/DDBJ whole genome shotgun (WGS) entry which is preliminary data.</text>
</comment>
<feature type="non-terminal residue" evidence="2">
    <location>
        <position position="237"/>
    </location>
</feature>
<proteinExistence type="predicted"/>
<accession>A0ABN9XIK2</accession>
<feature type="compositionally biased region" description="Basic residues" evidence="1">
    <location>
        <begin position="225"/>
        <end position="237"/>
    </location>
</feature>
<protein>
    <submittedName>
        <fullName evidence="2">Uncharacterized protein</fullName>
    </submittedName>
</protein>
<evidence type="ECO:0000313" key="3">
    <source>
        <dbReference type="Proteomes" id="UP001189429"/>
    </source>
</evidence>
<evidence type="ECO:0000256" key="1">
    <source>
        <dbReference type="SAM" id="MobiDB-lite"/>
    </source>
</evidence>
<organism evidence="2 3">
    <name type="scientific">Prorocentrum cordatum</name>
    <dbReference type="NCBI Taxonomy" id="2364126"/>
    <lineage>
        <taxon>Eukaryota</taxon>
        <taxon>Sar</taxon>
        <taxon>Alveolata</taxon>
        <taxon>Dinophyceae</taxon>
        <taxon>Prorocentrales</taxon>
        <taxon>Prorocentraceae</taxon>
        <taxon>Prorocentrum</taxon>
    </lineage>
</organism>
<evidence type="ECO:0000313" key="2">
    <source>
        <dbReference type="EMBL" id="CAK0898937.1"/>
    </source>
</evidence>
<reference evidence="2" key="1">
    <citation type="submission" date="2023-10" db="EMBL/GenBank/DDBJ databases">
        <authorList>
            <person name="Chen Y."/>
            <person name="Shah S."/>
            <person name="Dougan E. K."/>
            <person name="Thang M."/>
            <person name="Chan C."/>
        </authorList>
    </citation>
    <scope>NUCLEOTIDE SEQUENCE [LARGE SCALE GENOMIC DNA]</scope>
</reference>
<keyword evidence="3" id="KW-1185">Reference proteome</keyword>
<dbReference type="Proteomes" id="UP001189429">
    <property type="component" value="Unassembled WGS sequence"/>
</dbReference>